<reference evidence="3" key="1">
    <citation type="submission" date="2023-03" db="EMBL/GenBank/DDBJ databases">
        <authorList>
            <person name="Cleenwerck I."/>
        </authorList>
    </citation>
    <scope>NUCLEOTIDE SEQUENCE</scope>
    <source>
        <strain evidence="3">LMG 32879</strain>
    </source>
</reference>
<dbReference type="EMBL" id="CATKSH010000014">
    <property type="protein sequence ID" value="CAI9121348.1"/>
    <property type="molecule type" value="Genomic_DNA"/>
</dbReference>
<evidence type="ECO:0000313" key="4">
    <source>
        <dbReference type="Proteomes" id="UP001176960"/>
    </source>
</evidence>
<comment type="caution">
    <text evidence="3">The sequence shown here is derived from an EMBL/GenBank/DDBJ whole genome shotgun (WGS) entry which is preliminary data.</text>
</comment>
<keyword evidence="2" id="KW-1133">Transmembrane helix</keyword>
<feature type="transmembrane region" description="Helical" evidence="2">
    <location>
        <begin position="35"/>
        <end position="57"/>
    </location>
</feature>
<dbReference type="AlphaFoldDB" id="A0AA35Y4Q6"/>
<evidence type="ECO:0000256" key="1">
    <source>
        <dbReference type="SAM" id="MobiDB-lite"/>
    </source>
</evidence>
<feature type="compositionally biased region" description="Basic and acidic residues" evidence="1">
    <location>
        <begin position="156"/>
        <end position="167"/>
    </location>
</feature>
<name>A0AA35Y4Q6_9PROT</name>
<keyword evidence="2" id="KW-0472">Membrane</keyword>
<proteinExistence type="predicted"/>
<evidence type="ECO:0000313" key="3">
    <source>
        <dbReference type="EMBL" id="CAI9121348.1"/>
    </source>
</evidence>
<sequence length="174" mass="19833">MSMMDRINQADLWVLDRLFQPLSDRLPERWPAVDIGMSLQLGAVLFYGVAIVLLIMMGGQSFSDQMLSVVQWCVGAAFYFGLHRMRALVKPGQANPLRFMLMGARPLSVPFLIFSFWQLETAPIAFRMALWFMTLSELAFVTGLYLISCQPRAPGWRKDTKRQEARSHLSVVKT</sequence>
<evidence type="ECO:0000256" key="2">
    <source>
        <dbReference type="SAM" id="Phobius"/>
    </source>
</evidence>
<feature type="transmembrane region" description="Helical" evidence="2">
    <location>
        <begin position="97"/>
        <end position="117"/>
    </location>
</feature>
<organism evidence="3 4">
    <name type="scientific">Brytella acorum</name>
    <dbReference type="NCBI Taxonomy" id="2959299"/>
    <lineage>
        <taxon>Bacteria</taxon>
        <taxon>Pseudomonadati</taxon>
        <taxon>Pseudomonadota</taxon>
        <taxon>Alphaproteobacteria</taxon>
        <taxon>Acetobacterales</taxon>
        <taxon>Acetobacteraceae</taxon>
        <taxon>Brytella</taxon>
    </lineage>
</organism>
<accession>A0AA35Y4Q6</accession>
<keyword evidence="4" id="KW-1185">Reference proteome</keyword>
<dbReference type="Proteomes" id="UP001176960">
    <property type="component" value="Unassembled WGS sequence"/>
</dbReference>
<dbReference type="RefSeq" id="WP_289840712.1">
    <property type="nucleotide sequence ID" value="NZ_CATKSH010000014.1"/>
</dbReference>
<protein>
    <submittedName>
        <fullName evidence="3">Uncharacterized protein</fullName>
    </submittedName>
</protein>
<feature type="transmembrane region" description="Helical" evidence="2">
    <location>
        <begin position="69"/>
        <end position="85"/>
    </location>
</feature>
<feature type="region of interest" description="Disordered" evidence="1">
    <location>
        <begin position="154"/>
        <end position="174"/>
    </location>
</feature>
<feature type="transmembrane region" description="Helical" evidence="2">
    <location>
        <begin position="129"/>
        <end position="148"/>
    </location>
</feature>
<gene>
    <name evidence="3" type="ORF">LMG32879_002195</name>
</gene>
<keyword evidence="2" id="KW-0812">Transmembrane</keyword>